<dbReference type="KEGG" id="loi:92364046"/>
<feature type="region of interest" description="Disordered" evidence="1">
    <location>
        <begin position="356"/>
        <end position="382"/>
    </location>
</feature>
<dbReference type="EMBL" id="JAFHLR010000003">
    <property type="protein sequence ID" value="KAG5488018.1"/>
    <property type="molecule type" value="Genomic_DNA"/>
</dbReference>
<feature type="region of interest" description="Disordered" evidence="1">
    <location>
        <begin position="948"/>
        <end position="974"/>
    </location>
</feature>
<feature type="region of interest" description="Disordered" evidence="1">
    <location>
        <begin position="122"/>
        <end position="226"/>
    </location>
</feature>
<dbReference type="RefSeq" id="XP_067066145.1">
    <property type="nucleotide sequence ID" value="XM_067210112.1"/>
</dbReference>
<protein>
    <submittedName>
        <fullName evidence="2">Uncharacterized protein</fullName>
    </submittedName>
</protein>
<sequence length="1036" mass="109929">MQTSTVDSRQRQRQQPRRTNSTVRLSAESVASPFLMVPPSAPQLDEGGRHPHPCQHHHPYRHRANQQHRQPRAGASAPPPYSDHSGAASARESVSPLMHSPGVSPPLASPLERSQLYHSRYRSSLPAPPPLRSLPLSSRSTSQRLARAHAPRYPPPQQQQQQQRHGHADPSARPTAAHRGPRAHHRRSTRSRSNVQQSPSATALSNDQVEDEEAPSTPVDQRIPAMVPPSYDAYNLGAPGAGMGRPAAAVHGGYASSSLTSQGYHLKTAQPQPLSQILHTLKLVEGVWRAVAPPQQRPPPPQQQLQHHTATCPCQDKLAYHSPNSHRSDCDRSFRNTTDGAHAEDHSTGIHGETALAAAAASPTRSRGAKSPGHTMPATTTVTATGTSCGLSLSIFGGDWQSPSLATANLWGPHQSYPQLHHTHTTPASLAIRSSSVGLSGGLDTALSPISTPARAPPTPRQQQQQYPHHRRDRHGAHYHHRPYSPLAPSLATEEAYAMYGQCSTPREADQAARTPSAAAPGAAALLAGRGSQQALVTPTTIMARAPPPTLQDAVAGTTATPARWVFADSAAAYTSVGGSSLRGSAVEGHDDADDGAALLHASSSAYLRYRRNADFLYAVDDADGCAAAAVPVASADTAMGNAFMLAAAQAATFLDSPVAVSRSVSFGSPAPSSVYCSPQLFRVGDMQQSAPETATTTPARTAGLRLYQPHGQHGAAAVPPPPHVDNGSIARSCATVTPLWYSCCGVAGWAGADALRTPLSAPRRAAGTGEGWRSPMQWDPRQARDDLEMEAVKHVAEFALAQRTVKATGAAAAAPATALSFVPPSRSYASAPFVTMAQAPLVAGSPSRARTASRVEETHNDSVTLDAAALAEEEEEEAAEWLELLLHYRDRENESGRIRRALAHAAATPQAAAAEAGGASNLSAAATAATLSWWAASSLMRGRLPSRVDRRAQQQPQRQGRQQRHAQTRPAVSSLSIAEATGATLSPPPAQLCAAMSAHRAARTISWCVHRHVWRMRENERHRVSTSVAGRIAAR</sequence>
<organism evidence="2 3">
    <name type="scientific">Leishmania orientalis</name>
    <dbReference type="NCBI Taxonomy" id="2249476"/>
    <lineage>
        <taxon>Eukaryota</taxon>
        <taxon>Discoba</taxon>
        <taxon>Euglenozoa</taxon>
        <taxon>Kinetoplastea</taxon>
        <taxon>Metakinetoplastina</taxon>
        <taxon>Trypanosomatida</taxon>
        <taxon>Trypanosomatidae</taxon>
        <taxon>Leishmaniinae</taxon>
        <taxon>Leishmania</taxon>
    </lineage>
</organism>
<reference evidence="3" key="1">
    <citation type="journal article" date="2021" name="Microbiol. Resour. Announc.">
        <title>LGAAP: Leishmaniinae Genome Assembly and Annotation Pipeline.</title>
        <authorList>
            <person name="Almutairi H."/>
            <person name="Urbaniak M.D."/>
            <person name="Bates M.D."/>
            <person name="Jariyapan N."/>
            <person name="Kwakye-Nuako G."/>
            <person name="Thomaz-Soccol V."/>
            <person name="Al-Salem W.S."/>
            <person name="Dillon R.J."/>
            <person name="Bates P.A."/>
            <person name="Gatherer D."/>
        </authorList>
    </citation>
    <scope>NUCLEOTIDE SEQUENCE [LARGE SCALE GENOMIC DNA]</scope>
</reference>
<evidence type="ECO:0000313" key="2">
    <source>
        <dbReference type="EMBL" id="KAG5488018.1"/>
    </source>
</evidence>
<feature type="compositionally biased region" description="Basic residues" evidence="1">
    <location>
        <begin position="179"/>
        <end position="190"/>
    </location>
</feature>
<feature type="compositionally biased region" description="Basic residues" evidence="1">
    <location>
        <begin position="468"/>
        <end position="483"/>
    </location>
</feature>
<evidence type="ECO:0000313" key="3">
    <source>
        <dbReference type="Proteomes" id="UP000674143"/>
    </source>
</evidence>
<name>A0A836L4A3_9TRYP</name>
<feature type="compositionally biased region" description="Polar residues" evidence="1">
    <location>
        <begin position="194"/>
        <end position="207"/>
    </location>
</feature>
<keyword evidence="3" id="KW-1185">Reference proteome</keyword>
<gene>
    <name evidence="2" type="ORF">LSCM4_08242</name>
</gene>
<proteinExistence type="predicted"/>
<evidence type="ECO:0000256" key="1">
    <source>
        <dbReference type="SAM" id="MobiDB-lite"/>
    </source>
</evidence>
<feature type="compositionally biased region" description="Basic residues" evidence="1">
    <location>
        <begin position="50"/>
        <end position="71"/>
    </location>
</feature>
<feature type="compositionally biased region" description="Low complexity" evidence="1">
    <location>
        <begin position="372"/>
        <end position="382"/>
    </location>
</feature>
<feature type="region of interest" description="Disordered" evidence="1">
    <location>
        <begin position="1"/>
        <end position="110"/>
    </location>
</feature>
<comment type="caution">
    <text evidence="2">The sequence shown here is derived from an EMBL/GenBank/DDBJ whole genome shotgun (WGS) entry which is preliminary data.</text>
</comment>
<accession>A0A836L4A3</accession>
<feature type="region of interest" description="Disordered" evidence="1">
    <location>
        <begin position="443"/>
        <end position="486"/>
    </location>
</feature>
<dbReference type="GeneID" id="92364046"/>
<dbReference type="AlphaFoldDB" id="A0A836L4A3"/>
<reference evidence="3" key="2">
    <citation type="journal article" date="2021" name="Sci. Data">
        <title>Chromosome-scale genome sequencing, assembly and annotation of six genomes from subfamily Leishmaniinae.</title>
        <authorList>
            <person name="Almutairi H."/>
            <person name="Urbaniak M.D."/>
            <person name="Bates M.D."/>
            <person name="Jariyapan N."/>
            <person name="Kwakye-Nuako G."/>
            <person name="Thomaz Soccol V."/>
            <person name="Al-Salem W.S."/>
            <person name="Dillon R.J."/>
            <person name="Bates P.A."/>
            <person name="Gatherer D."/>
        </authorList>
    </citation>
    <scope>NUCLEOTIDE SEQUENCE [LARGE SCALE GENOMIC DNA]</scope>
</reference>
<dbReference type="Proteomes" id="UP000674143">
    <property type="component" value="Unassembled WGS sequence"/>
</dbReference>
<feature type="compositionally biased region" description="Low complexity" evidence="1">
    <location>
        <begin position="133"/>
        <end position="145"/>
    </location>
</feature>